<feature type="binding site" evidence="2">
    <location>
        <position position="28"/>
    </location>
    <ligand>
        <name>Mg(2+)</name>
        <dbReference type="ChEBI" id="CHEBI:18420"/>
        <label>4</label>
    </ligand>
</feature>
<dbReference type="InterPro" id="IPR016188">
    <property type="entry name" value="PurM-like_N"/>
</dbReference>
<comment type="caution">
    <text evidence="2">Lacks conserved residue(s) required for the propagation of feature annotation.</text>
</comment>
<organism evidence="5 6">
    <name type="scientific">Marinospirillum celere</name>
    <dbReference type="NCBI Taxonomy" id="1122252"/>
    <lineage>
        <taxon>Bacteria</taxon>
        <taxon>Pseudomonadati</taxon>
        <taxon>Pseudomonadota</taxon>
        <taxon>Gammaproteobacteria</taxon>
        <taxon>Oceanospirillales</taxon>
        <taxon>Oceanospirillaceae</taxon>
        <taxon>Marinospirillum</taxon>
    </lineage>
</organism>
<comment type="pathway">
    <text evidence="2">Cofactor biosynthesis; thiamine diphosphate biosynthesis; thiamine diphosphate from thiamine phosphate: step 1/1.</text>
</comment>
<dbReference type="PANTHER" id="PTHR30270:SF0">
    <property type="entry name" value="THIAMINE-MONOPHOSPHATE KINASE"/>
    <property type="match status" value="1"/>
</dbReference>
<evidence type="ECO:0000259" key="3">
    <source>
        <dbReference type="Pfam" id="PF00586"/>
    </source>
</evidence>
<evidence type="ECO:0000256" key="1">
    <source>
        <dbReference type="ARBA" id="ARBA00022977"/>
    </source>
</evidence>
<dbReference type="Gene3D" id="3.90.650.10">
    <property type="entry name" value="PurM-like C-terminal domain"/>
    <property type="match status" value="1"/>
</dbReference>
<feature type="binding site" evidence="2">
    <location>
        <position position="120"/>
    </location>
    <ligand>
        <name>Mg(2+)</name>
        <dbReference type="ChEBI" id="CHEBI:18420"/>
        <label>1</label>
    </ligand>
</feature>
<comment type="catalytic activity">
    <reaction evidence="2">
        <text>thiamine phosphate + ATP = thiamine diphosphate + ADP</text>
        <dbReference type="Rhea" id="RHEA:15913"/>
        <dbReference type="ChEBI" id="CHEBI:30616"/>
        <dbReference type="ChEBI" id="CHEBI:37575"/>
        <dbReference type="ChEBI" id="CHEBI:58937"/>
        <dbReference type="ChEBI" id="CHEBI:456216"/>
        <dbReference type="EC" id="2.7.4.16"/>
    </reaction>
</comment>
<dbReference type="RefSeq" id="WP_091962372.1">
    <property type="nucleotide sequence ID" value="NZ_FOLH01000003.1"/>
</dbReference>
<feature type="binding site" evidence="2">
    <location>
        <position position="312"/>
    </location>
    <ligand>
        <name>substrate</name>
    </ligand>
</feature>
<dbReference type="GO" id="GO:0009228">
    <property type="term" value="P:thiamine biosynthetic process"/>
    <property type="evidence" value="ECO:0007669"/>
    <property type="project" value="UniProtKB-KW"/>
</dbReference>
<protein>
    <recommendedName>
        <fullName evidence="2">Thiamine-monophosphate kinase</fullName>
        <shortName evidence="2">TMP kinase</shortName>
        <shortName evidence="2">Thiamine-phosphate kinase</shortName>
        <ecNumber evidence="2">2.7.4.16</ecNumber>
    </recommendedName>
</protein>
<evidence type="ECO:0000256" key="2">
    <source>
        <dbReference type="HAMAP-Rule" id="MF_02128"/>
    </source>
</evidence>
<feature type="binding site" evidence="2">
    <location>
        <position position="144"/>
    </location>
    <ligand>
        <name>ATP</name>
        <dbReference type="ChEBI" id="CHEBI:30616"/>
    </ligand>
</feature>
<dbReference type="InterPro" id="IPR036676">
    <property type="entry name" value="PurM-like_C_sf"/>
</dbReference>
<feature type="binding site" evidence="2">
    <location>
        <position position="28"/>
    </location>
    <ligand>
        <name>Mg(2+)</name>
        <dbReference type="ChEBI" id="CHEBI:18420"/>
        <label>3</label>
    </ligand>
</feature>
<comment type="similarity">
    <text evidence="2">Belongs to the thiamine-monophosphate kinase family.</text>
</comment>
<keyword evidence="1 2" id="KW-0784">Thiamine biosynthesis</keyword>
<evidence type="ECO:0000259" key="4">
    <source>
        <dbReference type="Pfam" id="PF02769"/>
    </source>
</evidence>
<feature type="binding site" evidence="2">
    <location>
        <position position="45"/>
    </location>
    <ligand>
        <name>Mg(2+)</name>
        <dbReference type="ChEBI" id="CHEBI:18420"/>
        <label>2</label>
    </ligand>
</feature>
<feature type="binding site" evidence="2">
    <location>
        <position position="73"/>
    </location>
    <ligand>
        <name>Mg(2+)</name>
        <dbReference type="ChEBI" id="CHEBI:18420"/>
        <label>2</label>
    </ligand>
</feature>
<dbReference type="Gene3D" id="3.30.1330.10">
    <property type="entry name" value="PurM-like, N-terminal domain"/>
    <property type="match status" value="1"/>
</dbReference>
<dbReference type="OrthoDB" id="9802811at2"/>
<feature type="binding site" evidence="2">
    <location>
        <position position="43"/>
    </location>
    <ligand>
        <name>Mg(2+)</name>
        <dbReference type="ChEBI" id="CHEBI:18420"/>
        <label>4</label>
    </ligand>
</feature>
<feature type="binding site" evidence="2">
    <location>
        <position position="52"/>
    </location>
    <ligand>
        <name>substrate</name>
    </ligand>
</feature>
<keyword evidence="2" id="KW-0547">Nucleotide-binding</keyword>
<dbReference type="Proteomes" id="UP000199058">
    <property type="component" value="Unassembled WGS sequence"/>
</dbReference>
<feature type="domain" description="PurM-like C-terminal" evidence="4">
    <location>
        <begin position="148"/>
        <end position="269"/>
    </location>
</feature>
<dbReference type="HAMAP" id="MF_02128">
    <property type="entry name" value="TMP_kinase"/>
    <property type="match status" value="1"/>
</dbReference>
<accession>A0A1I1HDG1</accession>
<dbReference type="SUPFAM" id="SSF55326">
    <property type="entry name" value="PurM N-terminal domain-like"/>
    <property type="match status" value="1"/>
</dbReference>
<evidence type="ECO:0000313" key="5">
    <source>
        <dbReference type="EMBL" id="SFC19523.1"/>
    </source>
</evidence>
<feature type="binding site" evidence="2">
    <location>
        <position position="264"/>
    </location>
    <ligand>
        <name>substrate</name>
    </ligand>
</feature>
<dbReference type="PANTHER" id="PTHR30270">
    <property type="entry name" value="THIAMINE-MONOPHOSPHATE KINASE"/>
    <property type="match status" value="1"/>
</dbReference>
<dbReference type="GO" id="GO:0009030">
    <property type="term" value="F:thiamine-phosphate kinase activity"/>
    <property type="evidence" value="ECO:0007669"/>
    <property type="project" value="UniProtKB-UniRule"/>
</dbReference>
<dbReference type="GO" id="GO:0000287">
    <property type="term" value="F:magnesium ion binding"/>
    <property type="evidence" value="ECO:0007669"/>
    <property type="project" value="UniProtKB-UniRule"/>
</dbReference>
<name>A0A1I1HDG1_9GAMM</name>
<feature type="binding site" evidence="2">
    <location>
        <position position="73"/>
    </location>
    <ligand>
        <name>Mg(2+)</name>
        <dbReference type="ChEBI" id="CHEBI:18420"/>
        <label>4</label>
    </ligand>
</feature>
<dbReference type="GO" id="GO:0005524">
    <property type="term" value="F:ATP binding"/>
    <property type="evidence" value="ECO:0007669"/>
    <property type="project" value="UniProtKB-UniRule"/>
</dbReference>
<dbReference type="NCBIfam" id="TIGR01379">
    <property type="entry name" value="thiL"/>
    <property type="match status" value="1"/>
</dbReference>
<sequence length="322" mass="34313">MDEFALIRRFFTGLGPKVPEILLGPGDDCALLQMQAGEQLAISVDTSVEGRHFPAQADPWAIGWRCLGVALSDLAAMGARPLGFTLAITLPDADENWLTEFSRGLGALADQLACPLIGGDTTRGPLTLSVQVQGAVDRQHVWRRSGAQPGQIIAVLGSLGSAAAGLRSFHEQPERLHDRASWDSLEKAYMLPQPLIQEALGLSRGVSISSAIDISDGLLADLQHLLASSAVAAELDLEQLPLDPLLLKRLGKTLALDAALHGGDDYALLLTLDEADFPLARNLCPQLTRIGRLVKGAGIRTPEGDLLEPEGYNHFSGQQEGS</sequence>
<keyword evidence="6" id="KW-1185">Reference proteome</keyword>
<gene>
    <name evidence="2" type="primary">thiL</name>
    <name evidence="5" type="ORF">SAMN05660443_1833</name>
</gene>
<comment type="miscellaneous">
    <text evidence="2">Reaction mechanism of ThiL seems to utilize a direct, inline transfer of the gamma-phosphate of ATP to TMP rather than a phosphorylated enzyme intermediate.</text>
</comment>
<dbReference type="Pfam" id="PF02769">
    <property type="entry name" value="AIRS_C"/>
    <property type="match status" value="1"/>
</dbReference>
<dbReference type="STRING" id="1122252.SAMN05660443_1833"/>
<dbReference type="EC" id="2.7.4.16" evidence="2"/>
<evidence type="ECO:0000313" key="6">
    <source>
        <dbReference type="Proteomes" id="UP000199058"/>
    </source>
</evidence>
<feature type="binding site" evidence="2">
    <location>
        <position position="215"/>
    </location>
    <ligand>
        <name>ATP</name>
        <dbReference type="ChEBI" id="CHEBI:30616"/>
    </ligand>
</feature>
<feature type="binding site" evidence="2">
    <location>
        <position position="73"/>
    </location>
    <ligand>
        <name>Mg(2+)</name>
        <dbReference type="ChEBI" id="CHEBI:18420"/>
        <label>3</label>
    </ligand>
</feature>
<dbReference type="InterPro" id="IPR010918">
    <property type="entry name" value="PurM-like_C_dom"/>
</dbReference>
<dbReference type="AlphaFoldDB" id="A0A1I1HDG1"/>
<keyword evidence="2 5" id="KW-0418">Kinase</keyword>
<dbReference type="InterPro" id="IPR006283">
    <property type="entry name" value="ThiL-like"/>
</dbReference>
<dbReference type="CDD" id="cd02194">
    <property type="entry name" value="ThiL"/>
    <property type="match status" value="1"/>
</dbReference>
<dbReference type="GO" id="GO:0009229">
    <property type="term" value="P:thiamine diphosphate biosynthetic process"/>
    <property type="evidence" value="ECO:0007669"/>
    <property type="project" value="UniProtKB-UniRule"/>
</dbReference>
<dbReference type="EMBL" id="FOLH01000003">
    <property type="protein sequence ID" value="SFC19523.1"/>
    <property type="molecule type" value="Genomic_DNA"/>
</dbReference>
<keyword evidence="2" id="KW-0460">Magnesium</keyword>
<dbReference type="UniPathway" id="UPA00060">
    <property type="reaction ID" value="UER00142"/>
</dbReference>
<keyword evidence="2" id="KW-0067">ATP-binding</keyword>
<dbReference type="SUPFAM" id="SSF56042">
    <property type="entry name" value="PurM C-terminal domain-like"/>
    <property type="match status" value="1"/>
</dbReference>
<keyword evidence="2" id="KW-0479">Metal-binding</keyword>
<feature type="binding site" evidence="2">
    <location>
        <begin position="119"/>
        <end position="120"/>
    </location>
    <ligand>
        <name>ATP</name>
        <dbReference type="ChEBI" id="CHEBI:30616"/>
    </ligand>
</feature>
<dbReference type="Pfam" id="PF00586">
    <property type="entry name" value="AIRS"/>
    <property type="match status" value="1"/>
</dbReference>
<dbReference type="PIRSF" id="PIRSF005303">
    <property type="entry name" value="Thiam_monoph_kin"/>
    <property type="match status" value="1"/>
</dbReference>
<comment type="function">
    <text evidence="2">Catalyzes the ATP-dependent phosphorylation of thiamine-monophosphate (TMP) to form thiamine-pyrophosphate (TPP), the active form of vitamin B1.</text>
</comment>
<feature type="binding site" evidence="2">
    <location>
        <position position="213"/>
    </location>
    <ligand>
        <name>Mg(2+)</name>
        <dbReference type="ChEBI" id="CHEBI:18420"/>
        <label>3</label>
    </ligand>
</feature>
<keyword evidence="2" id="KW-0808">Transferase</keyword>
<reference evidence="5 6" key="1">
    <citation type="submission" date="2016-10" db="EMBL/GenBank/DDBJ databases">
        <authorList>
            <person name="de Groot N.N."/>
        </authorList>
    </citation>
    <scope>NUCLEOTIDE SEQUENCE [LARGE SCALE GENOMIC DNA]</scope>
    <source>
        <strain evidence="5 6">DSM 18438</strain>
    </source>
</reference>
<dbReference type="InterPro" id="IPR036921">
    <property type="entry name" value="PurM-like_N_sf"/>
</dbReference>
<proteinExistence type="inferred from homology"/>
<feature type="domain" description="PurM-like N-terminal" evidence="3">
    <location>
        <begin position="26"/>
        <end position="136"/>
    </location>
</feature>
<feature type="binding site" evidence="2">
    <location>
        <position position="216"/>
    </location>
    <ligand>
        <name>Mg(2+)</name>
        <dbReference type="ChEBI" id="CHEBI:18420"/>
        <label>5</label>
    </ligand>
</feature>
<feature type="binding site" evidence="2">
    <location>
        <position position="45"/>
    </location>
    <ligand>
        <name>Mg(2+)</name>
        <dbReference type="ChEBI" id="CHEBI:18420"/>
        <label>1</label>
    </ligand>
</feature>